<dbReference type="GO" id="GO:0016020">
    <property type="term" value="C:membrane"/>
    <property type="evidence" value="ECO:0007669"/>
    <property type="project" value="UniProtKB-SubCell"/>
</dbReference>
<organism evidence="11">
    <name type="scientific">Anopheles funestus</name>
    <name type="common">African malaria mosquito</name>
    <dbReference type="NCBI Taxonomy" id="62324"/>
    <lineage>
        <taxon>Eukaryota</taxon>
        <taxon>Metazoa</taxon>
        <taxon>Ecdysozoa</taxon>
        <taxon>Arthropoda</taxon>
        <taxon>Hexapoda</taxon>
        <taxon>Insecta</taxon>
        <taxon>Pterygota</taxon>
        <taxon>Neoptera</taxon>
        <taxon>Endopterygota</taxon>
        <taxon>Diptera</taxon>
        <taxon>Nematocera</taxon>
        <taxon>Culicoidea</taxon>
        <taxon>Culicidae</taxon>
        <taxon>Anophelinae</taxon>
        <taxon>Anopheles</taxon>
    </lineage>
</organism>
<dbReference type="GO" id="GO:0005524">
    <property type="term" value="F:ATP binding"/>
    <property type="evidence" value="ECO:0007669"/>
    <property type="project" value="UniProtKB-KW"/>
</dbReference>
<dbReference type="Gene3D" id="3.40.50.300">
    <property type="entry name" value="P-loop containing nucleotide triphosphate hydrolases"/>
    <property type="match status" value="2"/>
</dbReference>
<keyword evidence="5" id="KW-0547">Nucleotide-binding</keyword>
<dbReference type="PROSITE" id="PS00211">
    <property type="entry name" value="ABC_TRANSPORTER_1"/>
    <property type="match status" value="1"/>
</dbReference>
<dbReference type="STRING" id="62324.A0A1I8JUE5"/>
<evidence type="ECO:0000256" key="2">
    <source>
        <dbReference type="ARBA" id="ARBA00022448"/>
    </source>
</evidence>
<evidence type="ECO:0000256" key="5">
    <source>
        <dbReference type="ARBA" id="ARBA00022741"/>
    </source>
</evidence>
<protein>
    <recommendedName>
        <fullName evidence="10">ABC transporter domain-containing protein</fullName>
    </recommendedName>
</protein>
<evidence type="ECO:0000256" key="7">
    <source>
        <dbReference type="ARBA" id="ARBA00022989"/>
    </source>
</evidence>
<feature type="transmembrane region" description="Helical" evidence="9">
    <location>
        <begin position="404"/>
        <end position="426"/>
    </location>
</feature>
<feature type="transmembrane region" description="Helical" evidence="9">
    <location>
        <begin position="446"/>
        <end position="469"/>
    </location>
</feature>
<evidence type="ECO:0000259" key="10">
    <source>
        <dbReference type="PROSITE" id="PS50893"/>
    </source>
</evidence>
<dbReference type="VEuPathDB" id="VectorBase:AFUN016078"/>
<evidence type="ECO:0000256" key="6">
    <source>
        <dbReference type="ARBA" id="ARBA00022840"/>
    </source>
</evidence>
<comment type="subcellular location">
    <subcellularLocation>
        <location evidence="1">Membrane</location>
        <topology evidence="1">Multi-pass membrane protein</topology>
    </subcellularLocation>
</comment>
<evidence type="ECO:0000256" key="9">
    <source>
        <dbReference type="SAM" id="Phobius"/>
    </source>
</evidence>
<feature type="transmembrane region" description="Helical" evidence="9">
    <location>
        <begin position="259"/>
        <end position="279"/>
    </location>
</feature>
<dbReference type="PANTHER" id="PTHR19229">
    <property type="entry name" value="ATP-BINDING CASSETTE TRANSPORTER SUBFAMILY A ABCA"/>
    <property type="match status" value="1"/>
</dbReference>
<keyword evidence="6" id="KW-0067">ATP-binding</keyword>
<dbReference type="InterPro" id="IPR026082">
    <property type="entry name" value="ABCA"/>
</dbReference>
<evidence type="ECO:0000256" key="1">
    <source>
        <dbReference type="ARBA" id="ARBA00004141"/>
    </source>
</evidence>
<keyword evidence="7 9" id="KW-1133">Transmembrane helix</keyword>
<feature type="domain" description="ABC transporter" evidence="10">
    <location>
        <begin position="524"/>
        <end position="753"/>
    </location>
</feature>
<dbReference type="InterPro" id="IPR056264">
    <property type="entry name" value="R2_ABCA1-4-like"/>
</dbReference>
<dbReference type="InterPro" id="IPR003593">
    <property type="entry name" value="AAA+_ATPase"/>
</dbReference>
<dbReference type="GO" id="GO:0005319">
    <property type="term" value="F:lipid transporter activity"/>
    <property type="evidence" value="ECO:0007669"/>
    <property type="project" value="TreeGrafter"/>
</dbReference>
<accession>A0A1I8JUE5</accession>
<keyword evidence="4" id="KW-0677">Repeat</keyword>
<dbReference type="SUPFAM" id="SSF52540">
    <property type="entry name" value="P-loop containing nucleoside triphosphate hydrolases"/>
    <property type="match status" value="2"/>
</dbReference>
<feature type="transmembrane region" description="Helical" evidence="9">
    <location>
        <begin position="891"/>
        <end position="912"/>
    </location>
</feature>
<dbReference type="PANTHER" id="PTHR19229:SF250">
    <property type="entry name" value="ABC TRANSPORTER DOMAIN-CONTAINING PROTEIN-RELATED"/>
    <property type="match status" value="1"/>
</dbReference>
<dbReference type="InterPro" id="IPR027417">
    <property type="entry name" value="P-loop_NTPase"/>
</dbReference>
<dbReference type="PROSITE" id="PS50893">
    <property type="entry name" value="ABC_TRANSPORTER_2"/>
    <property type="match status" value="2"/>
</dbReference>
<dbReference type="GO" id="GO:0140359">
    <property type="term" value="F:ABC-type transporter activity"/>
    <property type="evidence" value="ECO:0007669"/>
    <property type="project" value="InterPro"/>
</dbReference>
<dbReference type="VEuPathDB" id="VectorBase:AFUN2_001435"/>
<feature type="transmembrane region" description="Helical" evidence="9">
    <location>
        <begin position="1112"/>
        <end position="1129"/>
    </location>
</feature>
<feature type="transmembrane region" description="Helical" evidence="9">
    <location>
        <begin position="1206"/>
        <end position="1223"/>
    </location>
</feature>
<dbReference type="Pfam" id="PF12698">
    <property type="entry name" value="ABC2_membrane_3"/>
    <property type="match status" value="2"/>
</dbReference>
<feature type="domain" description="ABC transporter" evidence="10">
    <location>
        <begin position="1342"/>
        <end position="1572"/>
    </location>
</feature>
<dbReference type="InterPro" id="IPR013525">
    <property type="entry name" value="ABC2_TM"/>
</dbReference>
<evidence type="ECO:0000256" key="4">
    <source>
        <dbReference type="ARBA" id="ARBA00022737"/>
    </source>
</evidence>
<sequence length="1657" mass="187049">MHEHKSSPPKSSTMASTSRWSKFVLLLWKNWIIQKRHYIQTVFEILIPVLCCAMLIVVRGLVDPDQVLKPTIFDRLHIGSLTDLEGVFPPVTFSVAYSPRNAMLEKLLEDALQDEIKTFRNVALIPTENARELESRLMQSNYIGGIEFPDSYANRTDLPQKLRFAVRLPGELRFTGWTFGNWRTNFMVVPFVQGLRNANQSDGGSPNYYREGFLSLQAAISRTFIRRQSAQYALPDVSLQRFPYPPYYEDLVLVAMERLLPMIILISFFYTCINTVKFITIEKEKQLKEAMKIMGLPNWLHWTAWFVRCVILLLITISLLVFLISANLTSNTDLSVIEYADWTVLWFFFFTYILVTICFCFMMSVFFDKANTAAGIAGLMWFLFAIPFNIAVQNYDEMEMGTKIVSSLLSNTAMSFGIMNMIRLEANQVGLQWSNLFSSPSMGDEFSVGLVMVMFVVDALLYLAIALYVEQVMPGEFGVAKPWYFLFTRDFWKRNRIEDGPGERQKMESSVYFEQEPNIERAGVRIVNLRKVYGKKVAVEGLNLNMFDGQITVLLGHNGAGKTTTMSMLTGMFSPTSGTALVNGYDIRKDIEGVRFSLGLCPQHNVLFNELTVAEHLKFFSQLKGVPGDKTANEIEKYVTLLELTDKRNAQSHTLSGGMKRKLGVGIALCGGSRVVLLDEPTSGMDPSARRALWDLIQKEKVDRTVILSTHFMDEADVLGDRIAIMAEGKLRAIGSPFFLKKSLGAGYRLICVKASNCDKQRVVAILRKYIPDVRIETDIGTELSFVLREGYLKVFQPMLEELEDNMGSCGISSYGISLTTMEEVFLRAGSDSHNTDHSMTATNDHGSVDMSESSDIYSLEGLTLLDGSKRLFQQIYAQFYKKFLTTIRSWITLSLQMLIPVLFVLLSYLIYLNSSAGRDLPELKLNFDGYTASLTVLETTDGQEAVTAAFRERFRQEPQVHQLVVIEEDMTNYILNKAAQDIAAFNTRYWVGASLNSSICTAWFNNKAYHSAPLAVNLIYNAILQSLCPDCELQVSNKPLPFRLDTQLQRLETGANAGFQLAFNTGFAMAFVSALFILFYIKERTTRAKLLQFVSGVNVTFFWTISYLWDYMVFVLSAIFYIVTLAIIQQDGWSTFDQLGRAFLVLLFYAFSSLPVTYLFAYMFHVPATGFVKMMLLNVLSGTIFFTAVSLLRFDGIDLQDVADVLEWIFLFFPSFSLTQSMNALNMVGGREALCQRACEQITICTEELKCLLVPQCCGTSAFTFDQQTGINRNLLFFTGIGLVSFAIILLVDYRVMKKIFSRKANNVDMANDQEDTDSDVLEEKRRIAACSDGELASYNLVLKELSKSYGKFAAVNKLSVGVRHSECFGLLGINGAGKTSTFKMMTGDENITAGDAWVNGINLRTDMNRVHKHIGYCPQFDALLEDLTGRETLHIFALMRGVRRREINGVSLTLAEELNFTKHLDKRTKAYSGGNKRKLSTALALIGNPSVVYLDEPTTGMDPGAKRQFWNVICKIRNSGKSIVLTSHSMEECEALCTRLAIMVNGEFKCLGSTQHLKNKFSEGFLLTVKTKRSQPDAAEKVKSFVTSQFTGAVLKEEYQDSLTFHIARSNQRWSTMFGLMETSKDRLGIEDYALGQTTLEQVFLFFTKYQRIVD</sequence>
<evidence type="ECO:0000256" key="3">
    <source>
        <dbReference type="ARBA" id="ARBA00022692"/>
    </source>
</evidence>
<dbReference type="CDD" id="cd03263">
    <property type="entry name" value="ABC_subfamily_A"/>
    <property type="match status" value="2"/>
</dbReference>
<dbReference type="Pfam" id="PF00005">
    <property type="entry name" value="ABC_tran"/>
    <property type="match status" value="2"/>
</dbReference>
<keyword evidence="2" id="KW-0813">Transport</keyword>
<feature type="transmembrane region" description="Helical" evidence="9">
    <location>
        <begin position="38"/>
        <end position="62"/>
    </location>
</feature>
<dbReference type="FunFam" id="3.40.50.300:FF:000327">
    <property type="entry name" value="ATP-binding cassette sub-family A member 3"/>
    <property type="match status" value="1"/>
</dbReference>
<feature type="transmembrane region" description="Helical" evidence="9">
    <location>
        <begin position="1141"/>
        <end position="1165"/>
    </location>
</feature>
<reference evidence="11" key="1">
    <citation type="submission" date="2020-05" db="UniProtKB">
        <authorList>
            <consortium name="EnsemblMetazoa"/>
        </authorList>
    </citation>
    <scope>IDENTIFICATION</scope>
    <source>
        <strain evidence="11">FUMOZ</strain>
    </source>
</reference>
<dbReference type="InterPro" id="IPR017871">
    <property type="entry name" value="ABC_transporter-like_CS"/>
</dbReference>
<evidence type="ECO:0000256" key="8">
    <source>
        <dbReference type="ARBA" id="ARBA00023136"/>
    </source>
</evidence>
<feature type="transmembrane region" description="Helical" evidence="9">
    <location>
        <begin position="344"/>
        <end position="367"/>
    </location>
</feature>
<feature type="transmembrane region" description="Helical" evidence="9">
    <location>
        <begin position="373"/>
        <end position="392"/>
    </location>
</feature>
<proteinExistence type="predicted"/>
<feature type="transmembrane region" description="Helical" evidence="9">
    <location>
        <begin position="1062"/>
        <end position="1082"/>
    </location>
</feature>
<dbReference type="EnsemblMetazoa" id="AFUN016078-RA">
    <property type="protein sequence ID" value="AFUN016078-PA"/>
    <property type="gene ID" value="AFUN016078"/>
</dbReference>
<feature type="transmembrane region" description="Helical" evidence="9">
    <location>
        <begin position="1276"/>
        <end position="1295"/>
    </location>
</feature>
<dbReference type="Pfam" id="PF23321">
    <property type="entry name" value="R1_ABCA1"/>
    <property type="match status" value="1"/>
</dbReference>
<feature type="transmembrane region" description="Helical" evidence="9">
    <location>
        <begin position="1171"/>
        <end position="1194"/>
    </location>
</feature>
<keyword evidence="3 9" id="KW-0812">Transmembrane</keyword>
<feature type="transmembrane region" description="Helical" evidence="9">
    <location>
        <begin position="299"/>
        <end position="324"/>
    </location>
</feature>
<dbReference type="InterPro" id="IPR003439">
    <property type="entry name" value="ABC_transporter-like_ATP-bd"/>
</dbReference>
<dbReference type="GO" id="GO:0016887">
    <property type="term" value="F:ATP hydrolysis activity"/>
    <property type="evidence" value="ECO:0007669"/>
    <property type="project" value="InterPro"/>
</dbReference>
<keyword evidence="8 9" id="KW-0472">Membrane</keyword>
<name>A0A1I8JUE5_ANOFN</name>
<dbReference type="SMART" id="SM00382">
    <property type="entry name" value="AAA"/>
    <property type="match status" value="2"/>
</dbReference>
<evidence type="ECO:0000313" key="11">
    <source>
        <dbReference type="EnsemblMetazoa" id="AFUN016078-PA"/>
    </source>
</evidence>
<dbReference type="FunFam" id="3.40.50.300:FF:000298">
    <property type="entry name" value="ATP-binding cassette sub-family A member 12"/>
    <property type="match status" value="1"/>
</dbReference>